<evidence type="ECO:0000256" key="8">
    <source>
        <dbReference type="ARBA" id="ARBA00022857"/>
    </source>
</evidence>
<evidence type="ECO:0000256" key="5">
    <source>
        <dbReference type="ARBA" id="ARBA00018612"/>
    </source>
</evidence>
<dbReference type="GO" id="GO:0006879">
    <property type="term" value="P:intracellular iron ion homeostasis"/>
    <property type="evidence" value="ECO:0007669"/>
    <property type="project" value="TreeGrafter"/>
</dbReference>
<comment type="similarity">
    <text evidence="3">Belongs to the lysine N(6)-hydroxylase/L-ornithine N(5)-oxygenase family.</text>
</comment>
<comment type="caution">
    <text evidence="13">The sequence shown here is derived from an EMBL/GenBank/DDBJ whole genome shotgun (WGS) entry which is preliminary data.</text>
</comment>
<evidence type="ECO:0000256" key="4">
    <source>
        <dbReference type="ARBA" id="ARBA00012881"/>
    </source>
</evidence>
<keyword evidence="7" id="KW-0274">FAD</keyword>
<sequence>MAQTQPQAQQEGHDVICIGFTPAAISLGITLRESSPSTRILFLEPRSKATWKPLPDLPGHAHTSHNLLSDLVTLENPRSRFTFIQFLHQRKLLIDYTNLGSIQPPRNLFEDYLQWCAKHFQDNVHFGARVLAVEPVYSSRRKIDGWSIFTENGSRKLYTAKQVVFCMSQQPCVVHSSQCMKQLSELTKPERKMVRIAIVGQTQAAAELFNTLYDIRADREVVWLVEQSSLLPYTQSSLDANDGFSQANPDLPPELRRAKANNAKATTTIVKSSLLDHIYENQYAQSIKEPDSSKWKYRIKFNQVITNAETASSGLVNLRHQDKTSNQQVTDDFNMVIAATGFTRASLDNLLPSLSSKRLLDGSSITTNAEYAINLRRGVLEPGAGLWCVGSIGDEDVATGEGAFSIMAERSVRVARSLKACRVVDEAQNSERVQAQL</sequence>
<name>A0AAN7SVE7_9EURO</name>
<dbReference type="Pfam" id="PF13434">
    <property type="entry name" value="Lys_Orn_oxgnase"/>
    <property type="match status" value="1"/>
</dbReference>
<evidence type="ECO:0000256" key="10">
    <source>
        <dbReference type="ARBA" id="ARBA00030351"/>
    </source>
</evidence>
<comment type="cofactor">
    <cofactor evidence="1">
        <name>FAD</name>
        <dbReference type="ChEBI" id="CHEBI:57692"/>
    </cofactor>
</comment>
<keyword evidence="14" id="KW-1185">Reference proteome</keyword>
<proteinExistence type="inferred from homology"/>
<keyword evidence="9" id="KW-0560">Oxidoreductase</keyword>
<evidence type="ECO:0000256" key="7">
    <source>
        <dbReference type="ARBA" id="ARBA00022827"/>
    </source>
</evidence>
<organism evidence="13 14">
    <name type="scientific">Lithohypha guttulata</name>
    <dbReference type="NCBI Taxonomy" id="1690604"/>
    <lineage>
        <taxon>Eukaryota</taxon>
        <taxon>Fungi</taxon>
        <taxon>Dikarya</taxon>
        <taxon>Ascomycota</taxon>
        <taxon>Pezizomycotina</taxon>
        <taxon>Eurotiomycetes</taxon>
        <taxon>Chaetothyriomycetidae</taxon>
        <taxon>Chaetothyriales</taxon>
        <taxon>Trichomeriaceae</taxon>
        <taxon>Lithohypha</taxon>
    </lineage>
</organism>
<evidence type="ECO:0000256" key="9">
    <source>
        <dbReference type="ARBA" id="ARBA00023002"/>
    </source>
</evidence>
<dbReference type="SUPFAM" id="SSF51905">
    <property type="entry name" value="FAD/NAD(P)-binding domain"/>
    <property type="match status" value="1"/>
</dbReference>
<evidence type="ECO:0000256" key="3">
    <source>
        <dbReference type="ARBA" id="ARBA00007588"/>
    </source>
</evidence>
<evidence type="ECO:0000256" key="6">
    <source>
        <dbReference type="ARBA" id="ARBA00022630"/>
    </source>
</evidence>
<dbReference type="EC" id="1.14.13.196" evidence="4"/>
<evidence type="ECO:0000256" key="12">
    <source>
        <dbReference type="ARBA" id="ARBA00049248"/>
    </source>
</evidence>
<dbReference type="InterPro" id="IPR036188">
    <property type="entry name" value="FAD/NAD-bd_sf"/>
</dbReference>
<evidence type="ECO:0000256" key="11">
    <source>
        <dbReference type="ARBA" id="ARBA00047598"/>
    </source>
</evidence>
<dbReference type="GO" id="GO:0016491">
    <property type="term" value="F:oxidoreductase activity"/>
    <property type="evidence" value="ECO:0007669"/>
    <property type="project" value="UniProtKB-KW"/>
</dbReference>
<dbReference type="PANTHER" id="PTHR42802:SF1">
    <property type="entry name" value="L-ORNITHINE N(5)-MONOOXYGENASE"/>
    <property type="match status" value="1"/>
</dbReference>
<reference evidence="13 14" key="1">
    <citation type="submission" date="2023-08" db="EMBL/GenBank/DDBJ databases">
        <title>Black Yeasts Isolated from many extreme environments.</title>
        <authorList>
            <person name="Coleine C."/>
            <person name="Stajich J.E."/>
            <person name="Selbmann L."/>
        </authorList>
    </citation>
    <scope>NUCLEOTIDE SEQUENCE [LARGE SCALE GENOMIC DNA]</scope>
    <source>
        <strain evidence="13 14">CCFEE 5910</strain>
    </source>
</reference>
<keyword evidence="8" id="KW-0521">NADP</keyword>
<dbReference type="PANTHER" id="PTHR42802">
    <property type="entry name" value="MONOOXYGENASE"/>
    <property type="match status" value="1"/>
</dbReference>
<dbReference type="EMBL" id="JAVRRJ010000007">
    <property type="protein sequence ID" value="KAK5082648.1"/>
    <property type="molecule type" value="Genomic_DNA"/>
</dbReference>
<comment type="catalytic activity">
    <reaction evidence="11">
        <text>L-ornithine + NADPH + O2 = N(5)-hydroxy-L-ornithine + NADP(+) + H2O</text>
        <dbReference type="Rhea" id="RHEA:41508"/>
        <dbReference type="ChEBI" id="CHEBI:15377"/>
        <dbReference type="ChEBI" id="CHEBI:15379"/>
        <dbReference type="ChEBI" id="CHEBI:46911"/>
        <dbReference type="ChEBI" id="CHEBI:57783"/>
        <dbReference type="ChEBI" id="CHEBI:58349"/>
        <dbReference type="ChEBI" id="CHEBI:78275"/>
        <dbReference type="EC" id="1.14.13.196"/>
    </reaction>
</comment>
<evidence type="ECO:0000256" key="1">
    <source>
        <dbReference type="ARBA" id="ARBA00001974"/>
    </source>
</evidence>
<accession>A0AAN7SVE7</accession>
<gene>
    <name evidence="13" type="ORF">LTR05_006528</name>
</gene>
<protein>
    <recommendedName>
        <fullName evidence="5">L-ornithine N(5)-monooxygenase</fullName>
        <ecNumber evidence="4">1.14.13.196</ecNumber>
    </recommendedName>
    <alternativeName>
        <fullName evidence="10">L-ornithine N(5)-oxygenase</fullName>
    </alternativeName>
</protein>
<evidence type="ECO:0000313" key="13">
    <source>
        <dbReference type="EMBL" id="KAK5082648.1"/>
    </source>
</evidence>
<comment type="catalytic activity">
    <reaction evidence="12">
        <text>L-ornithine + NADH + O2 = N(5)-hydroxy-L-ornithine + NAD(+) + H2O</text>
        <dbReference type="Rhea" id="RHEA:41512"/>
        <dbReference type="ChEBI" id="CHEBI:15377"/>
        <dbReference type="ChEBI" id="CHEBI:15379"/>
        <dbReference type="ChEBI" id="CHEBI:46911"/>
        <dbReference type="ChEBI" id="CHEBI:57540"/>
        <dbReference type="ChEBI" id="CHEBI:57945"/>
        <dbReference type="ChEBI" id="CHEBI:78275"/>
        <dbReference type="EC" id="1.14.13.196"/>
    </reaction>
</comment>
<evidence type="ECO:0000256" key="2">
    <source>
        <dbReference type="ARBA" id="ARBA00004924"/>
    </source>
</evidence>
<dbReference type="Gene3D" id="3.50.50.60">
    <property type="entry name" value="FAD/NAD(P)-binding domain"/>
    <property type="match status" value="1"/>
</dbReference>
<dbReference type="AlphaFoldDB" id="A0AAN7SVE7"/>
<comment type="pathway">
    <text evidence="2">Siderophore biosynthesis.</text>
</comment>
<keyword evidence="6" id="KW-0285">Flavoprotein</keyword>
<dbReference type="InterPro" id="IPR025700">
    <property type="entry name" value="Lys/Orn_oxygenase"/>
</dbReference>
<evidence type="ECO:0000313" key="14">
    <source>
        <dbReference type="Proteomes" id="UP001309876"/>
    </source>
</evidence>
<dbReference type="Proteomes" id="UP001309876">
    <property type="component" value="Unassembled WGS sequence"/>
</dbReference>